<dbReference type="Proteomes" id="UP000019804">
    <property type="component" value="Unassembled WGS sequence"/>
</dbReference>
<evidence type="ECO:0000313" key="2">
    <source>
        <dbReference type="EMBL" id="EYE96135.1"/>
    </source>
</evidence>
<dbReference type="HOGENOM" id="CLU_2721796_0_0_1"/>
<proteinExistence type="predicted"/>
<name>A0A017SIL4_ASPRC</name>
<gene>
    <name evidence="2" type="ORF">EURHEDRAFT_362477</name>
</gene>
<feature type="region of interest" description="Disordered" evidence="1">
    <location>
        <begin position="1"/>
        <end position="48"/>
    </location>
</feature>
<protein>
    <submittedName>
        <fullName evidence="2">Uncharacterized protein</fullName>
    </submittedName>
</protein>
<organism evidence="2 3">
    <name type="scientific">Aspergillus ruber (strain CBS 135680)</name>
    <dbReference type="NCBI Taxonomy" id="1388766"/>
    <lineage>
        <taxon>Eukaryota</taxon>
        <taxon>Fungi</taxon>
        <taxon>Dikarya</taxon>
        <taxon>Ascomycota</taxon>
        <taxon>Pezizomycotina</taxon>
        <taxon>Eurotiomycetes</taxon>
        <taxon>Eurotiomycetidae</taxon>
        <taxon>Eurotiales</taxon>
        <taxon>Aspergillaceae</taxon>
        <taxon>Aspergillus</taxon>
        <taxon>Aspergillus subgen. Aspergillus</taxon>
    </lineage>
</organism>
<sequence length="72" mass="8460">MNSNRDLRHIGEWANEETKRDSKRDISSPINPRVPEIPRQPPSSKNTSHMLDVFINEDRKDMPWSPAMMDKK</sequence>
<dbReference type="GeneID" id="63693618"/>
<dbReference type="RefSeq" id="XP_040639823.1">
    <property type="nucleotide sequence ID" value="XM_040778494.1"/>
</dbReference>
<dbReference type="AlphaFoldDB" id="A0A017SIL4"/>
<dbReference type="EMBL" id="KK088419">
    <property type="protein sequence ID" value="EYE96135.1"/>
    <property type="molecule type" value="Genomic_DNA"/>
</dbReference>
<evidence type="ECO:0000256" key="1">
    <source>
        <dbReference type="SAM" id="MobiDB-lite"/>
    </source>
</evidence>
<evidence type="ECO:0000313" key="3">
    <source>
        <dbReference type="Proteomes" id="UP000019804"/>
    </source>
</evidence>
<keyword evidence="3" id="KW-1185">Reference proteome</keyword>
<feature type="compositionally biased region" description="Basic and acidic residues" evidence="1">
    <location>
        <begin position="1"/>
        <end position="26"/>
    </location>
</feature>
<reference evidence="3" key="1">
    <citation type="journal article" date="2014" name="Nat. Commun.">
        <title>Genomic adaptations of the halophilic Dead Sea filamentous fungus Eurotium rubrum.</title>
        <authorList>
            <person name="Kis-Papo T."/>
            <person name="Weig A.R."/>
            <person name="Riley R."/>
            <person name="Persoh D."/>
            <person name="Salamov A."/>
            <person name="Sun H."/>
            <person name="Lipzen A."/>
            <person name="Wasser S.P."/>
            <person name="Rambold G."/>
            <person name="Grigoriev I.V."/>
            <person name="Nevo E."/>
        </authorList>
    </citation>
    <scope>NUCLEOTIDE SEQUENCE [LARGE SCALE GENOMIC DNA]</scope>
    <source>
        <strain evidence="3">CBS 135680</strain>
    </source>
</reference>
<accession>A0A017SIL4</accession>